<dbReference type="Pfam" id="PF10157">
    <property type="entry name" value="BORCS6"/>
    <property type="match status" value="1"/>
</dbReference>
<feature type="region of interest" description="Disordered" evidence="1">
    <location>
        <begin position="287"/>
        <end position="338"/>
    </location>
</feature>
<organism evidence="3 4">
    <name type="scientific">Aplysia californica</name>
    <name type="common">California sea hare</name>
    <dbReference type="NCBI Taxonomy" id="6500"/>
    <lineage>
        <taxon>Eukaryota</taxon>
        <taxon>Metazoa</taxon>
        <taxon>Spiralia</taxon>
        <taxon>Lophotrochozoa</taxon>
        <taxon>Mollusca</taxon>
        <taxon>Gastropoda</taxon>
        <taxon>Heterobranchia</taxon>
        <taxon>Euthyneura</taxon>
        <taxon>Tectipleura</taxon>
        <taxon>Aplysiida</taxon>
        <taxon>Aplysioidea</taxon>
        <taxon>Aplysiidae</taxon>
        <taxon>Aplysia</taxon>
    </lineage>
</organism>
<feature type="region of interest" description="Disordered" evidence="1">
    <location>
        <begin position="248"/>
        <end position="267"/>
    </location>
</feature>
<protein>
    <submittedName>
        <fullName evidence="4">BLOC-1-related complex subunit 6</fullName>
    </submittedName>
</protein>
<dbReference type="PANTHER" id="PTHR13440">
    <property type="entry name" value="BLOC-1 RELATED COMPLEX SUBUNIT 6"/>
    <property type="match status" value="1"/>
</dbReference>
<feature type="domain" description="BLOC-1-related complex subunit 6 C-terminal helix" evidence="2">
    <location>
        <begin position="340"/>
        <end position="439"/>
    </location>
</feature>
<feature type="compositionally biased region" description="Basic and acidic residues" evidence="1">
    <location>
        <begin position="86"/>
        <end position="102"/>
    </location>
</feature>
<evidence type="ECO:0000313" key="3">
    <source>
        <dbReference type="Proteomes" id="UP000694888"/>
    </source>
</evidence>
<dbReference type="RefSeq" id="XP_005091995.1">
    <property type="nucleotide sequence ID" value="XM_005091938.3"/>
</dbReference>
<dbReference type="InterPro" id="IPR019314">
    <property type="entry name" value="BORCS6"/>
</dbReference>
<feature type="compositionally biased region" description="Polar residues" evidence="1">
    <location>
        <begin position="257"/>
        <end position="267"/>
    </location>
</feature>
<feature type="compositionally biased region" description="Low complexity" evidence="1">
    <location>
        <begin position="296"/>
        <end position="338"/>
    </location>
</feature>
<feature type="compositionally biased region" description="Low complexity" evidence="1">
    <location>
        <begin position="174"/>
        <end position="188"/>
    </location>
</feature>
<feature type="compositionally biased region" description="Low complexity" evidence="1">
    <location>
        <begin position="155"/>
        <end position="164"/>
    </location>
</feature>
<evidence type="ECO:0000313" key="4">
    <source>
        <dbReference type="RefSeq" id="XP_005091995.1"/>
    </source>
</evidence>
<feature type="compositionally biased region" description="Polar residues" evidence="1">
    <location>
        <begin position="75"/>
        <end position="84"/>
    </location>
</feature>
<proteinExistence type="predicted"/>
<reference evidence="4" key="1">
    <citation type="submission" date="2025-08" db="UniProtKB">
        <authorList>
            <consortium name="RefSeq"/>
        </authorList>
    </citation>
    <scope>IDENTIFICATION</scope>
</reference>
<evidence type="ECO:0000256" key="1">
    <source>
        <dbReference type="SAM" id="MobiDB-lite"/>
    </source>
</evidence>
<name>A0ABM0JEM7_APLCA</name>
<keyword evidence="3" id="KW-1185">Reference proteome</keyword>
<feature type="compositionally biased region" description="Polar residues" evidence="1">
    <location>
        <begin position="135"/>
        <end position="154"/>
    </location>
</feature>
<feature type="compositionally biased region" description="Basic and acidic residues" evidence="1">
    <location>
        <begin position="191"/>
        <end position="200"/>
    </location>
</feature>
<accession>A0ABM0JEM7</accession>
<dbReference type="PANTHER" id="PTHR13440:SF7">
    <property type="entry name" value="BLOC-1 RELATED COMPLEX SUBUNIT 6"/>
    <property type="match status" value="1"/>
</dbReference>
<evidence type="ECO:0000259" key="2">
    <source>
        <dbReference type="Pfam" id="PF10157"/>
    </source>
</evidence>
<dbReference type="InterPro" id="IPR046465">
    <property type="entry name" value="BORCS6_C"/>
</dbReference>
<sequence>MSVVEEKTGSVSSSCNSMKETPAFPTSGKSSANVKADCNDLANSNHVSGGTRDSDLCPNGQHDDMSEQDILSPDISLSSQTTLRYSDVEPELKEHDKSHESSDSIETLEDLPAEDSHIEINQKFLQHLTLTQNVSGSSLDSFGKTSSSEQAPNISSLSDDNASSDSHEVIPEFSSIPRPESLSLPRPLQTIDRDRVRSRSENSNSSQKSTSSHNKLSDDPSCSEAAASSSMDKSAPLEERGAHFIEDPGVSFMEPSGLSQGLPQGTITRRGDMIQFVADDLTEKIKLSSPKSQADSESLGSRRSSVRSIVSASSSTSAATSSGISRSPSSQWQQSPDDIPPIDVAAVAELEGRARRVADSLDLMMGNIRNNLHKMSAITIGCQEAYKRSVDITCDSVDGSIKAMYALMAKCEELSTSMKPVEQLAGQIKEIKRILELFESQLGDS</sequence>
<feature type="compositionally biased region" description="Low complexity" evidence="1">
    <location>
        <begin position="201"/>
        <end position="214"/>
    </location>
</feature>
<gene>
    <name evidence="4" type="primary">LOC101853063</name>
</gene>
<dbReference type="Proteomes" id="UP000694888">
    <property type="component" value="Unplaced"/>
</dbReference>
<feature type="region of interest" description="Disordered" evidence="1">
    <location>
        <begin position="135"/>
        <end position="241"/>
    </location>
</feature>
<dbReference type="GeneID" id="101853063"/>
<feature type="compositionally biased region" description="Polar residues" evidence="1">
    <location>
        <begin position="9"/>
        <end position="19"/>
    </location>
</feature>
<feature type="region of interest" description="Disordered" evidence="1">
    <location>
        <begin position="1"/>
        <end position="114"/>
    </location>
</feature>